<proteinExistence type="predicted"/>
<evidence type="ECO:0000313" key="2">
    <source>
        <dbReference type="Proteomes" id="UP001057402"/>
    </source>
</evidence>
<sequence length="79" mass="8697">MGFLDHLWDETLAGPRPDSGHEFDAAACFGDDSSEEATRVTRKITIVEPPRGSFRFRAASTVEPHEKAGQVRTESPNPL</sequence>
<name>A0ACB9LID4_9MYRT</name>
<gene>
    <name evidence="1" type="ORF">MLD38_035884</name>
</gene>
<evidence type="ECO:0000313" key="1">
    <source>
        <dbReference type="EMBL" id="KAI4310942.1"/>
    </source>
</evidence>
<accession>A0ACB9LID4</accession>
<keyword evidence="2" id="KW-1185">Reference proteome</keyword>
<reference evidence="2" key="1">
    <citation type="journal article" date="2023" name="Front. Plant Sci.">
        <title>Chromosomal-level genome assembly of Melastoma candidum provides insights into trichome evolution.</title>
        <authorList>
            <person name="Zhong Y."/>
            <person name="Wu W."/>
            <person name="Sun C."/>
            <person name="Zou P."/>
            <person name="Liu Y."/>
            <person name="Dai S."/>
            <person name="Zhou R."/>
        </authorList>
    </citation>
    <scope>NUCLEOTIDE SEQUENCE [LARGE SCALE GENOMIC DNA]</scope>
</reference>
<dbReference type="Proteomes" id="UP001057402">
    <property type="component" value="Chromosome 11"/>
</dbReference>
<organism evidence="1 2">
    <name type="scientific">Melastoma candidum</name>
    <dbReference type="NCBI Taxonomy" id="119954"/>
    <lineage>
        <taxon>Eukaryota</taxon>
        <taxon>Viridiplantae</taxon>
        <taxon>Streptophyta</taxon>
        <taxon>Embryophyta</taxon>
        <taxon>Tracheophyta</taxon>
        <taxon>Spermatophyta</taxon>
        <taxon>Magnoliopsida</taxon>
        <taxon>eudicotyledons</taxon>
        <taxon>Gunneridae</taxon>
        <taxon>Pentapetalae</taxon>
        <taxon>rosids</taxon>
        <taxon>malvids</taxon>
        <taxon>Myrtales</taxon>
        <taxon>Melastomataceae</taxon>
        <taxon>Melastomatoideae</taxon>
        <taxon>Melastomateae</taxon>
        <taxon>Melastoma</taxon>
    </lineage>
</organism>
<dbReference type="EMBL" id="CM042890">
    <property type="protein sequence ID" value="KAI4310942.1"/>
    <property type="molecule type" value="Genomic_DNA"/>
</dbReference>
<comment type="caution">
    <text evidence="1">The sequence shown here is derived from an EMBL/GenBank/DDBJ whole genome shotgun (WGS) entry which is preliminary data.</text>
</comment>
<protein>
    <submittedName>
        <fullName evidence="1">Uncharacterized protein</fullName>
    </submittedName>
</protein>